<feature type="modified residue" description="4-aspartylphosphate" evidence="6">
    <location>
        <position position="53"/>
    </location>
</feature>
<dbReference type="STRING" id="1111735.GCA_000428045_01617"/>
<evidence type="ECO:0000256" key="5">
    <source>
        <dbReference type="ARBA" id="ARBA00023163"/>
    </source>
</evidence>
<dbReference type="PANTHER" id="PTHR44591">
    <property type="entry name" value="STRESS RESPONSE REGULATOR PROTEIN 1"/>
    <property type="match status" value="1"/>
</dbReference>
<reference evidence="8 9" key="1">
    <citation type="submission" date="2017-11" db="EMBL/GenBank/DDBJ databases">
        <title>Genome-resolved metagenomics identifies genetic mobility, metabolic interactions, and unexpected diversity in perchlorate-reducing communities.</title>
        <authorList>
            <person name="Barnum T.P."/>
            <person name="Figueroa I.A."/>
            <person name="Carlstrom C.I."/>
            <person name="Lucas L.N."/>
            <person name="Engelbrektson A.L."/>
            <person name="Coates J.D."/>
        </authorList>
    </citation>
    <scope>NUCLEOTIDE SEQUENCE [LARGE SCALE GENOMIC DNA]</scope>
    <source>
        <strain evidence="8">BM301</strain>
    </source>
</reference>
<dbReference type="GO" id="GO:0000160">
    <property type="term" value="P:phosphorelay signal transduction system"/>
    <property type="evidence" value="ECO:0007669"/>
    <property type="project" value="UniProtKB-KW"/>
</dbReference>
<accession>A0A2N6CUI3</accession>
<evidence type="ECO:0000256" key="6">
    <source>
        <dbReference type="PROSITE-ProRule" id="PRU00169"/>
    </source>
</evidence>
<dbReference type="InterPro" id="IPR011006">
    <property type="entry name" value="CheY-like_superfamily"/>
</dbReference>
<dbReference type="Gene3D" id="3.40.50.2300">
    <property type="match status" value="1"/>
</dbReference>
<dbReference type="SUPFAM" id="SSF52172">
    <property type="entry name" value="CheY-like"/>
    <property type="match status" value="1"/>
</dbReference>
<evidence type="ECO:0000256" key="4">
    <source>
        <dbReference type="ARBA" id="ARBA00023125"/>
    </source>
</evidence>
<dbReference type="RefSeq" id="WP_273440454.1">
    <property type="nucleotide sequence ID" value="NZ_PKUN01000023.1"/>
</dbReference>
<dbReference type="PROSITE" id="PS50110">
    <property type="entry name" value="RESPONSE_REGULATORY"/>
    <property type="match status" value="1"/>
</dbReference>
<dbReference type="InterPro" id="IPR050595">
    <property type="entry name" value="Bact_response_regulator"/>
</dbReference>
<dbReference type="Proteomes" id="UP000235015">
    <property type="component" value="Unassembled WGS sequence"/>
</dbReference>
<dbReference type="EMBL" id="PKUN01000023">
    <property type="protein sequence ID" value="PLX60827.1"/>
    <property type="molecule type" value="Genomic_DNA"/>
</dbReference>
<keyword evidence="4" id="KW-0238">DNA-binding</keyword>
<dbReference type="SMART" id="SM00448">
    <property type="entry name" value="REC"/>
    <property type="match status" value="1"/>
</dbReference>
<evidence type="ECO:0000313" key="8">
    <source>
        <dbReference type="EMBL" id="PLX60827.1"/>
    </source>
</evidence>
<evidence type="ECO:0000259" key="7">
    <source>
        <dbReference type="PROSITE" id="PS50110"/>
    </source>
</evidence>
<comment type="caution">
    <text evidence="8">The sequence shown here is derived from an EMBL/GenBank/DDBJ whole genome shotgun (WGS) entry which is preliminary data.</text>
</comment>
<gene>
    <name evidence="8" type="ORF">C0630_15525</name>
</gene>
<keyword evidence="2" id="KW-0902">Two-component regulatory system</keyword>
<dbReference type="Pfam" id="PF00072">
    <property type="entry name" value="Response_reg"/>
    <property type="match status" value="1"/>
</dbReference>
<dbReference type="FunFam" id="3.40.50.2300:FF:000001">
    <property type="entry name" value="DNA-binding response regulator PhoB"/>
    <property type="match status" value="1"/>
</dbReference>
<dbReference type="AlphaFoldDB" id="A0A2N6CUI3"/>
<evidence type="ECO:0000256" key="1">
    <source>
        <dbReference type="ARBA" id="ARBA00022553"/>
    </source>
</evidence>
<protein>
    <submittedName>
        <fullName evidence="8">Two-component system response regulator</fullName>
    </submittedName>
</protein>
<proteinExistence type="predicted"/>
<feature type="domain" description="Response regulatory" evidence="7">
    <location>
        <begin position="4"/>
        <end position="120"/>
    </location>
</feature>
<dbReference type="GO" id="GO:0003677">
    <property type="term" value="F:DNA binding"/>
    <property type="evidence" value="ECO:0007669"/>
    <property type="project" value="UniProtKB-KW"/>
</dbReference>
<organism evidence="8 9">
    <name type="scientific">Sedimenticola selenatireducens</name>
    <dbReference type="NCBI Taxonomy" id="191960"/>
    <lineage>
        <taxon>Bacteria</taxon>
        <taxon>Pseudomonadati</taxon>
        <taxon>Pseudomonadota</taxon>
        <taxon>Gammaproteobacteria</taxon>
        <taxon>Chromatiales</taxon>
        <taxon>Sedimenticolaceae</taxon>
        <taxon>Sedimenticola</taxon>
    </lineage>
</organism>
<keyword evidence="3" id="KW-0805">Transcription regulation</keyword>
<sequence length="125" mass="13884">MSQHILIVDDEKNIAISVDYLLRREGYQVSVAHDGEEGLRLIQSDRPDLVLLDIMMPKLNGFQVCEAVRQNPALADVRIVMLTAKGRDAEKEKGLALGADAYITKPFSTRELVSQIKALLEPPAK</sequence>
<keyword evidence="1 6" id="KW-0597">Phosphoprotein</keyword>
<evidence type="ECO:0000256" key="2">
    <source>
        <dbReference type="ARBA" id="ARBA00023012"/>
    </source>
</evidence>
<dbReference type="InterPro" id="IPR001789">
    <property type="entry name" value="Sig_transdc_resp-reg_receiver"/>
</dbReference>
<dbReference type="PANTHER" id="PTHR44591:SF3">
    <property type="entry name" value="RESPONSE REGULATORY DOMAIN-CONTAINING PROTEIN"/>
    <property type="match status" value="1"/>
</dbReference>
<name>A0A2N6CUI3_9GAMM</name>
<evidence type="ECO:0000313" key="9">
    <source>
        <dbReference type="Proteomes" id="UP000235015"/>
    </source>
</evidence>
<keyword evidence="5" id="KW-0804">Transcription</keyword>
<evidence type="ECO:0000256" key="3">
    <source>
        <dbReference type="ARBA" id="ARBA00023015"/>
    </source>
</evidence>